<dbReference type="Pfam" id="PF02779">
    <property type="entry name" value="Transket_pyr"/>
    <property type="match status" value="1"/>
</dbReference>
<name>A0ABW6CZF0_9BACT</name>
<dbReference type="SUPFAM" id="SSF52518">
    <property type="entry name" value="Thiamin diphosphate-binding fold (THDP-binding)"/>
    <property type="match status" value="1"/>
</dbReference>
<comment type="caution">
    <text evidence="2">The sequence shown here is derived from an EMBL/GenBank/DDBJ whole genome shotgun (WGS) entry which is preliminary data.</text>
</comment>
<dbReference type="Proteomes" id="UP001598114">
    <property type="component" value="Unassembled WGS sequence"/>
</dbReference>
<dbReference type="InterPro" id="IPR033248">
    <property type="entry name" value="Transketolase_C"/>
</dbReference>
<dbReference type="InterPro" id="IPR051157">
    <property type="entry name" value="PDH/Transketolase"/>
</dbReference>
<dbReference type="PANTHER" id="PTHR43825">
    <property type="entry name" value="PYRUVATE DEHYDROGENASE E1 COMPONENT"/>
    <property type="match status" value="1"/>
</dbReference>
<dbReference type="PANTHER" id="PTHR43825:SF5">
    <property type="entry name" value="HYPOTHETICAL TRANSKETOLASE FAMILY PROTEIN"/>
    <property type="match status" value="1"/>
</dbReference>
<evidence type="ECO:0000313" key="3">
    <source>
        <dbReference type="Proteomes" id="UP001598114"/>
    </source>
</evidence>
<dbReference type="EMBL" id="JBBKYA010000001">
    <property type="protein sequence ID" value="MFD3274946.1"/>
    <property type="molecule type" value="Genomic_DNA"/>
</dbReference>
<dbReference type="InterPro" id="IPR005475">
    <property type="entry name" value="Transketolase-like_Pyr-bd"/>
</dbReference>
<accession>A0ABW6CZF0</accession>
<gene>
    <name evidence="2" type="ORF">SKC38_01745</name>
</gene>
<dbReference type="Gene3D" id="3.40.50.920">
    <property type="match status" value="1"/>
</dbReference>
<protein>
    <submittedName>
        <fullName evidence="2">Transketolase C-terminal domain-containing protein</fullName>
    </submittedName>
</protein>
<proteinExistence type="predicted"/>
<organism evidence="2 3">
    <name type="scientific">Aquirufa echingensis</name>
    <dbReference type="NCBI Taxonomy" id="3096516"/>
    <lineage>
        <taxon>Bacteria</taxon>
        <taxon>Pseudomonadati</taxon>
        <taxon>Bacteroidota</taxon>
        <taxon>Cytophagia</taxon>
        <taxon>Cytophagales</taxon>
        <taxon>Flectobacillaceae</taxon>
        <taxon>Aquirufa</taxon>
    </lineage>
</organism>
<dbReference type="SUPFAM" id="SSF52922">
    <property type="entry name" value="TK C-terminal domain-like"/>
    <property type="match status" value="1"/>
</dbReference>
<dbReference type="RefSeq" id="WP_377974561.1">
    <property type="nucleotide sequence ID" value="NZ_JBBKYA010000001.1"/>
</dbReference>
<dbReference type="Pfam" id="PF02780">
    <property type="entry name" value="Transketolase_C"/>
    <property type="match status" value="1"/>
</dbReference>
<keyword evidence="3" id="KW-1185">Reference proteome</keyword>
<dbReference type="InterPro" id="IPR009014">
    <property type="entry name" value="Transketo_C/PFOR_II"/>
</dbReference>
<reference evidence="2 3" key="1">
    <citation type="submission" date="2024-03" db="EMBL/GenBank/DDBJ databases">
        <title>Aquirufa genome sequencing.</title>
        <authorList>
            <person name="Pitt A."/>
            <person name="Hahn M.W."/>
        </authorList>
    </citation>
    <scope>NUCLEOTIDE SEQUENCE [LARGE SCALE GENOMIC DNA]</scope>
    <source>
        <strain evidence="2 3">PLAD-142S6K</strain>
    </source>
</reference>
<sequence length="299" mass="33112">MRKEFAAKIGQLFESDDKLVFLTGDLGYNALEEIQAKYSDRFINAGVAEQNMVGLASGLAYEGHPSFVYSIAPFAVYRTLEQIRLDVCIHNHAVCIVGNGGGYGYGIMGATHHANEDLACLSPLPNMICWVPAFSEDVEYCLDQIVTRKGPAYLRLGLGVSYPQPIKIGLINQVVKSTKKPRLTIITQGPVVKNAIKALAGIEDVDLFSMLTLPIFDLTPALKNSIESTQNVLVIEEHTERGGLAEHLLMRLTREKLRLNQFEAFNAKGYPSKTYGSQDFHWKESGLDVESIQNYLVNN</sequence>
<evidence type="ECO:0000259" key="1">
    <source>
        <dbReference type="SMART" id="SM00861"/>
    </source>
</evidence>
<evidence type="ECO:0000313" key="2">
    <source>
        <dbReference type="EMBL" id="MFD3274946.1"/>
    </source>
</evidence>
<dbReference type="InterPro" id="IPR029061">
    <property type="entry name" value="THDP-binding"/>
</dbReference>
<dbReference type="SMART" id="SM00861">
    <property type="entry name" value="Transket_pyr"/>
    <property type="match status" value="1"/>
</dbReference>
<dbReference type="CDD" id="cd07033">
    <property type="entry name" value="TPP_PYR_DXS_TK_like"/>
    <property type="match status" value="1"/>
</dbReference>
<feature type="domain" description="Transketolase-like pyrimidine-binding" evidence="1">
    <location>
        <begin position="1"/>
        <end position="164"/>
    </location>
</feature>
<dbReference type="Gene3D" id="3.40.50.970">
    <property type="match status" value="1"/>
</dbReference>